<name>A0A0G3GZV5_9CORY</name>
<dbReference type="OrthoDB" id="3240216at2"/>
<dbReference type="Pfam" id="PF12089">
    <property type="entry name" value="DUF3566"/>
    <property type="match status" value="1"/>
</dbReference>
<reference evidence="3 4" key="1">
    <citation type="journal article" date="2015" name="Genome Announc.">
        <title>Complete Genome Sequence of the Type Strain Corynebacterium mustelae DSM 45274, Isolated from Various Tissues of a Male Ferret with Lethal Sepsis.</title>
        <authorList>
            <person name="Ruckert C."/>
            <person name="Eimer J."/>
            <person name="Winkler A."/>
            <person name="Tauch A."/>
        </authorList>
    </citation>
    <scope>NUCLEOTIDE SEQUENCE [LARGE SCALE GENOMIC DNA]</scope>
    <source>
        <strain evidence="3 4">DSM 45274</strain>
    </source>
</reference>
<sequence length="114" mass="12197">MATREYSIQFISPMSAFRTGFALSIIGLFAWLVCSAFLYFGLKAAGVWGQFNDVIGGVGGEQSITFGVVMSMSLLVGAIFAIISSCLAPLMAIVYNAVVDLFGGIRVTLRQEVE</sequence>
<gene>
    <name evidence="3" type="ORF">CMUST_00070</name>
</gene>
<proteinExistence type="predicted"/>
<keyword evidence="1" id="KW-1133">Transmembrane helix</keyword>
<reference evidence="4" key="2">
    <citation type="submission" date="2015-05" db="EMBL/GenBank/DDBJ databases">
        <title>Complete genome sequence of Corynebacterium mustelae DSM 45274, isolated from various tissues of a male ferret with lethal sepsis.</title>
        <authorList>
            <person name="Ruckert C."/>
            <person name="Albersmeier A."/>
            <person name="Winkler A."/>
            <person name="Tauch A."/>
        </authorList>
    </citation>
    <scope>NUCLEOTIDE SEQUENCE [LARGE SCALE GENOMIC DNA]</scope>
    <source>
        <strain evidence="4">DSM 45274</strain>
    </source>
</reference>
<feature type="domain" description="DUF3566" evidence="2">
    <location>
        <begin position="6"/>
        <end position="110"/>
    </location>
</feature>
<dbReference type="InterPro" id="IPR021949">
    <property type="entry name" value="DUF3566_TM"/>
</dbReference>
<dbReference type="STRING" id="571915.CMUST_00070"/>
<keyword evidence="4" id="KW-1185">Reference proteome</keyword>
<dbReference type="EMBL" id="CP011542">
    <property type="protein sequence ID" value="AKK04377.1"/>
    <property type="molecule type" value="Genomic_DNA"/>
</dbReference>
<organism evidence="3 4">
    <name type="scientific">Corynebacterium mustelae</name>
    <dbReference type="NCBI Taxonomy" id="571915"/>
    <lineage>
        <taxon>Bacteria</taxon>
        <taxon>Bacillati</taxon>
        <taxon>Actinomycetota</taxon>
        <taxon>Actinomycetes</taxon>
        <taxon>Mycobacteriales</taxon>
        <taxon>Corynebacteriaceae</taxon>
        <taxon>Corynebacterium</taxon>
    </lineage>
</organism>
<protein>
    <recommendedName>
        <fullName evidence="2">DUF3566 domain-containing protein</fullName>
    </recommendedName>
</protein>
<evidence type="ECO:0000259" key="2">
    <source>
        <dbReference type="Pfam" id="PF12089"/>
    </source>
</evidence>
<feature type="transmembrane region" description="Helical" evidence="1">
    <location>
        <begin position="21"/>
        <end position="42"/>
    </location>
</feature>
<dbReference type="PATRIC" id="fig|571915.4.peg.16"/>
<accession>A0A0G3GZV5</accession>
<keyword evidence="1" id="KW-0472">Membrane</keyword>
<dbReference type="KEGG" id="cmv:CMUST_00070"/>
<dbReference type="RefSeq" id="WP_047260809.1">
    <property type="nucleotide sequence ID" value="NZ_CP011542.1"/>
</dbReference>
<dbReference type="Proteomes" id="UP000035199">
    <property type="component" value="Chromosome"/>
</dbReference>
<dbReference type="AlphaFoldDB" id="A0A0G3GZV5"/>
<evidence type="ECO:0000256" key="1">
    <source>
        <dbReference type="SAM" id="Phobius"/>
    </source>
</evidence>
<evidence type="ECO:0000313" key="4">
    <source>
        <dbReference type="Proteomes" id="UP000035199"/>
    </source>
</evidence>
<evidence type="ECO:0000313" key="3">
    <source>
        <dbReference type="EMBL" id="AKK04377.1"/>
    </source>
</evidence>
<keyword evidence="1" id="KW-0812">Transmembrane</keyword>